<protein>
    <submittedName>
        <fullName evidence="2">Limonene-1,2-epoxide hydrolase</fullName>
    </submittedName>
</protein>
<dbReference type="Gene3D" id="3.10.450.50">
    <property type="match status" value="1"/>
</dbReference>
<dbReference type="RefSeq" id="WP_121246640.1">
    <property type="nucleotide sequence ID" value="NZ_RBIL01000001.1"/>
</dbReference>
<dbReference type="SUPFAM" id="SSF54427">
    <property type="entry name" value="NTF2-like"/>
    <property type="match status" value="1"/>
</dbReference>
<comment type="caution">
    <text evidence="2">The sequence shown here is derived from an EMBL/GenBank/DDBJ whole genome shotgun (WGS) entry which is preliminary data.</text>
</comment>
<dbReference type="Proteomes" id="UP000278962">
    <property type="component" value="Unassembled WGS sequence"/>
</dbReference>
<sequence length="118" mass="13100">MSRHADLFKDIDSMEPDAFTRHLSDDVRFTFGNAETVVGRDAVRDVWAGFCDGIDGVHHDVIETFEQGAATIVESTVTYTRKDGSTIALPVVTIYRGEGELIEDYRIFMDVAPLFAAP</sequence>
<accession>A0A660L566</accession>
<dbReference type="OrthoDB" id="7560468at2"/>
<dbReference type="InterPro" id="IPR037401">
    <property type="entry name" value="SnoaL-like"/>
</dbReference>
<organism evidence="2 3">
    <name type="scientific">Solirubrobacter pauli</name>
    <dbReference type="NCBI Taxonomy" id="166793"/>
    <lineage>
        <taxon>Bacteria</taxon>
        <taxon>Bacillati</taxon>
        <taxon>Actinomycetota</taxon>
        <taxon>Thermoleophilia</taxon>
        <taxon>Solirubrobacterales</taxon>
        <taxon>Solirubrobacteraceae</taxon>
        <taxon>Solirubrobacter</taxon>
    </lineage>
</organism>
<evidence type="ECO:0000259" key="1">
    <source>
        <dbReference type="Pfam" id="PF12680"/>
    </source>
</evidence>
<name>A0A660L566_9ACTN</name>
<proteinExistence type="predicted"/>
<dbReference type="GO" id="GO:0016787">
    <property type="term" value="F:hydrolase activity"/>
    <property type="evidence" value="ECO:0007669"/>
    <property type="project" value="UniProtKB-KW"/>
</dbReference>
<evidence type="ECO:0000313" key="2">
    <source>
        <dbReference type="EMBL" id="RKQ90242.1"/>
    </source>
</evidence>
<dbReference type="Pfam" id="PF12680">
    <property type="entry name" value="SnoaL_2"/>
    <property type="match status" value="1"/>
</dbReference>
<reference evidence="2 3" key="1">
    <citation type="submission" date="2018-10" db="EMBL/GenBank/DDBJ databases">
        <title>Genomic Encyclopedia of Archaeal and Bacterial Type Strains, Phase II (KMG-II): from individual species to whole genera.</title>
        <authorList>
            <person name="Goeker M."/>
        </authorList>
    </citation>
    <scope>NUCLEOTIDE SEQUENCE [LARGE SCALE GENOMIC DNA]</scope>
    <source>
        <strain evidence="2 3">DSM 14954</strain>
    </source>
</reference>
<evidence type="ECO:0000313" key="3">
    <source>
        <dbReference type="Proteomes" id="UP000278962"/>
    </source>
</evidence>
<keyword evidence="3" id="KW-1185">Reference proteome</keyword>
<keyword evidence="2" id="KW-0378">Hydrolase</keyword>
<dbReference type="EMBL" id="RBIL01000001">
    <property type="protein sequence ID" value="RKQ90242.1"/>
    <property type="molecule type" value="Genomic_DNA"/>
</dbReference>
<feature type="domain" description="SnoaL-like" evidence="1">
    <location>
        <begin position="9"/>
        <end position="102"/>
    </location>
</feature>
<dbReference type="InterPro" id="IPR032710">
    <property type="entry name" value="NTF2-like_dom_sf"/>
</dbReference>
<dbReference type="AlphaFoldDB" id="A0A660L566"/>
<gene>
    <name evidence="2" type="ORF">C8N24_0041</name>
</gene>